<reference evidence="1" key="5">
    <citation type="journal article" date="2021" name="G3 (Bethesda)">
        <title>Aegilops tauschii genome assembly Aet v5.0 features greater sequence contiguity and improved annotation.</title>
        <authorList>
            <person name="Wang L."/>
            <person name="Zhu T."/>
            <person name="Rodriguez J.C."/>
            <person name="Deal K.R."/>
            <person name="Dubcovsky J."/>
            <person name="McGuire P.E."/>
            <person name="Lux T."/>
            <person name="Spannagl M."/>
            <person name="Mayer K.F.X."/>
            <person name="Baldrich P."/>
            <person name="Meyers B.C."/>
            <person name="Huo N."/>
            <person name="Gu Y.Q."/>
            <person name="Zhou H."/>
            <person name="Devos K.M."/>
            <person name="Bennetzen J.L."/>
            <person name="Unver T."/>
            <person name="Budak H."/>
            <person name="Gulick P.J."/>
            <person name="Galiba G."/>
            <person name="Kalapos B."/>
            <person name="Nelson D.R."/>
            <person name="Li P."/>
            <person name="You F.M."/>
            <person name="Luo M.C."/>
            <person name="Dvorak J."/>
        </authorList>
    </citation>
    <scope>NUCLEOTIDE SEQUENCE [LARGE SCALE GENOMIC DNA]</scope>
    <source>
        <strain evidence="1">cv. AL8/78</strain>
    </source>
</reference>
<organism evidence="1 2">
    <name type="scientific">Aegilops tauschii subsp. strangulata</name>
    <name type="common">Goatgrass</name>
    <dbReference type="NCBI Taxonomy" id="200361"/>
    <lineage>
        <taxon>Eukaryota</taxon>
        <taxon>Viridiplantae</taxon>
        <taxon>Streptophyta</taxon>
        <taxon>Embryophyta</taxon>
        <taxon>Tracheophyta</taxon>
        <taxon>Spermatophyta</taxon>
        <taxon>Magnoliopsida</taxon>
        <taxon>Liliopsida</taxon>
        <taxon>Poales</taxon>
        <taxon>Poaceae</taxon>
        <taxon>BOP clade</taxon>
        <taxon>Pooideae</taxon>
        <taxon>Triticodae</taxon>
        <taxon>Triticeae</taxon>
        <taxon>Triticinae</taxon>
        <taxon>Aegilops</taxon>
    </lineage>
</organism>
<dbReference type="SUPFAM" id="SSF48452">
    <property type="entry name" value="TPR-like"/>
    <property type="match status" value="1"/>
</dbReference>
<sequence length="89" mass="9649">YSCAAQSQPTERGRFPMAAAAEDVGVARQAELRRAEGNACFRKARLGAAIDCYTEASAPQPQNLLLPPPIPFFPADDSIPQIPSDYRID</sequence>
<dbReference type="InterPro" id="IPR011990">
    <property type="entry name" value="TPR-like_helical_dom_sf"/>
</dbReference>
<evidence type="ECO:0000313" key="2">
    <source>
        <dbReference type="Proteomes" id="UP000015105"/>
    </source>
</evidence>
<name>A0A452XJG8_AEGTS</name>
<dbReference type="Gene3D" id="1.25.40.10">
    <property type="entry name" value="Tetratricopeptide repeat domain"/>
    <property type="match status" value="1"/>
</dbReference>
<proteinExistence type="predicted"/>
<dbReference type="AlphaFoldDB" id="A0A452XJG8"/>
<reference evidence="2" key="2">
    <citation type="journal article" date="2017" name="Nat. Plants">
        <title>The Aegilops tauschii genome reveals multiple impacts of transposons.</title>
        <authorList>
            <person name="Zhao G."/>
            <person name="Zou C."/>
            <person name="Li K."/>
            <person name="Wang K."/>
            <person name="Li T."/>
            <person name="Gao L."/>
            <person name="Zhang X."/>
            <person name="Wang H."/>
            <person name="Yang Z."/>
            <person name="Liu X."/>
            <person name="Jiang W."/>
            <person name="Mao L."/>
            <person name="Kong X."/>
            <person name="Jiao Y."/>
            <person name="Jia J."/>
        </authorList>
    </citation>
    <scope>NUCLEOTIDE SEQUENCE [LARGE SCALE GENOMIC DNA]</scope>
    <source>
        <strain evidence="2">cv. AL8/78</strain>
    </source>
</reference>
<reference evidence="2" key="1">
    <citation type="journal article" date="2014" name="Science">
        <title>Ancient hybridizations among the ancestral genomes of bread wheat.</title>
        <authorList>
            <consortium name="International Wheat Genome Sequencing Consortium,"/>
            <person name="Marcussen T."/>
            <person name="Sandve S.R."/>
            <person name="Heier L."/>
            <person name="Spannagl M."/>
            <person name="Pfeifer M."/>
            <person name="Jakobsen K.S."/>
            <person name="Wulff B.B."/>
            <person name="Steuernagel B."/>
            <person name="Mayer K.F."/>
            <person name="Olsen O.A."/>
        </authorList>
    </citation>
    <scope>NUCLEOTIDE SEQUENCE [LARGE SCALE GENOMIC DNA]</scope>
    <source>
        <strain evidence="2">cv. AL8/78</strain>
    </source>
</reference>
<accession>A0A452XJG8</accession>
<reference evidence="1" key="3">
    <citation type="journal article" date="2017" name="Nature">
        <title>Genome sequence of the progenitor of the wheat D genome Aegilops tauschii.</title>
        <authorList>
            <person name="Luo M.C."/>
            <person name="Gu Y.Q."/>
            <person name="Puiu D."/>
            <person name="Wang H."/>
            <person name="Twardziok S.O."/>
            <person name="Deal K.R."/>
            <person name="Huo N."/>
            <person name="Zhu T."/>
            <person name="Wang L."/>
            <person name="Wang Y."/>
            <person name="McGuire P.E."/>
            <person name="Liu S."/>
            <person name="Long H."/>
            <person name="Ramasamy R.K."/>
            <person name="Rodriguez J.C."/>
            <person name="Van S.L."/>
            <person name="Yuan L."/>
            <person name="Wang Z."/>
            <person name="Xia Z."/>
            <person name="Xiao L."/>
            <person name="Anderson O.D."/>
            <person name="Ouyang S."/>
            <person name="Liang Y."/>
            <person name="Zimin A.V."/>
            <person name="Pertea G."/>
            <person name="Qi P."/>
            <person name="Bennetzen J.L."/>
            <person name="Dai X."/>
            <person name="Dawson M.W."/>
            <person name="Muller H.G."/>
            <person name="Kugler K."/>
            <person name="Rivarola-Duarte L."/>
            <person name="Spannagl M."/>
            <person name="Mayer K.F.X."/>
            <person name="Lu F.H."/>
            <person name="Bevan M.W."/>
            <person name="Leroy P."/>
            <person name="Li P."/>
            <person name="You F.M."/>
            <person name="Sun Q."/>
            <person name="Liu Z."/>
            <person name="Lyons E."/>
            <person name="Wicker T."/>
            <person name="Salzberg S.L."/>
            <person name="Devos K.M."/>
            <person name="Dvorak J."/>
        </authorList>
    </citation>
    <scope>NUCLEOTIDE SEQUENCE [LARGE SCALE GENOMIC DNA]</scope>
    <source>
        <strain evidence="1">cv. AL8/78</strain>
    </source>
</reference>
<evidence type="ECO:0000313" key="1">
    <source>
        <dbReference type="EnsemblPlants" id="AET1Gv20032000.11"/>
    </source>
</evidence>
<reference evidence="1" key="4">
    <citation type="submission" date="2019-03" db="UniProtKB">
        <authorList>
            <consortium name="EnsemblPlants"/>
        </authorList>
    </citation>
    <scope>IDENTIFICATION</scope>
</reference>
<dbReference type="Proteomes" id="UP000015105">
    <property type="component" value="Chromosome 1D"/>
</dbReference>
<dbReference type="EnsemblPlants" id="AET1Gv20032000.11">
    <property type="protein sequence ID" value="AET1Gv20032000.11"/>
    <property type="gene ID" value="AET1Gv20032000"/>
</dbReference>
<protein>
    <submittedName>
        <fullName evidence="1">Uncharacterized protein</fullName>
    </submittedName>
</protein>
<dbReference type="Gramene" id="AET1Gv20032000.11">
    <property type="protein sequence ID" value="AET1Gv20032000.11"/>
    <property type="gene ID" value="AET1Gv20032000"/>
</dbReference>
<keyword evidence="2" id="KW-1185">Reference proteome</keyword>